<dbReference type="EnsemblPlants" id="OGLUM07G11990.1">
    <property type="protein sequence ID" value="OGLUM07G11990.1"/>
    <property type="gene ID" value="OGLUM07G11990"/>
</dbReference>
<dbReference type="Proteomes" id="UP000026961">
    <property type="component" value="Chromosome 7"/>
</dbReference>
<organism evidence="1">
    <name type="scientific">Oryza glumipatula</name>
    <dbReference type="NCBI Taxonomy" id="40148"/>
    <lineage>
        <taxon>Eukaryota</taxon>
        <taxon>Viridiplantae</taxon>
        <taxon>Streptophyta</taxon>
        <taxon>Embryophyta</taxon>
        <taxon>Tracheophyta</taxon>
        <taxon>Spermatophyta</taxon>
        <taxon>Magnoliopsida</taxon>
        <taxon>Liliopsida</taxon>
        <taxon>Poales</taxon>
        <taxon>Poaceae</taxon>
        <taxon>BOP clade</taxon>
        <taxon>Oryzoideae</taxon>
        <taxon>Oryzeae</taxon>
        <taxon>Oryzinae</taxon>
        <taxon>Oryza</taxon>
    </lineage>
</organism>
<reference evidence="1" key="2">
    <citation type="submission" date="2018-05" db="EMBL/GenBank/DDBJ databases">
        <title>OgluRS3 (Oryza glumaepatula Reference Sequence Version 3).</title>
        <authorList>
            <person name="Zhang J."/>
            <person name="Kudrna D."/>
            <person name="Lee S."/>
            <person name="Talag J."/>
            <person name="Welchert J."/>
            <person name="Wing R.A."/>
        </authorList>
    </citation>
    <scope>NUCLEOTIDE SEQUENCE [LARGE SCALE GENOMIC DNA]</scope>
</reference>
<dbReference type="Gramene" id="OGLUM07G11990.1">
    <property type="protein sequence ID" value="OGLUM07G11990.1"/>
    <property type="gene ID" value="OGLUM07G11990"/>
</dbReference>
<reference evidence="1" key="1">
    <citation type="submission" date="2015-04" db="UniProtKB">
        <authorList>
            <consortium name="EnsemblPlants"/>
        </authorList>
    </citation>
    <scope>IDENTIFICATION</scope>
</reference>
<name>A0A0E0AJ46_9ORYZ</name>
<protein>
    <submittedName>
        <fullName evidence="1">Uncharacterized protein</fullName>
    </submittedName>
</protein>
<dbReference type="HOGENOM" id="CLU_2376289_0_0_1"/>
<evidence type="ECO:0000313" key="1">
    <source>
        <dbReference type="EnsemblPlants" id="OGLUM07G11990.1"/>
    </source>
</evidence>
<accession>A0A0E0AJ46</accession>
<keyword evidence="2" id="KW-1185">Reference proteome</keyword>
<evidence type="ECO:0000313" key="2">
    <source>
        <dbReference type="Proteomes" id="UP000026961"/>
    </source>
</evidence>
<dbReference type="AlphaFoldDB" id="A0A0E0AJ46"/>
<proteinExistence type="predicted"/>
<sequence>MKRRVSFCKKVSLTLTSRNPSRHDSPLSLSLLCHHDGRHLTSPPATTSPTCPHLPSSISLPLSQYVAAPTENAPPSDLAVASSITIHRRLGLEMS</sequence>